<proteinExistence type="predicted"/>
<dbReference type="OrthoDB" id="1077582at2759"/>
<evidence type="ECO:0000313" key="3">
    <source>
        <dbReference type="Proteomes" id="UP000247233"/>
    </source>
</evidence>
<evidence type="ECO:0000256" key="1">
    <source>
        <dbReference type="SAM" id="Phobius"/>
    </source>
</evidence>
<evidence type="ECO:0000313" key="2">
    <source>
        <dbReference type="EMBL" id="PWY89188.1"/>
    </source>
</evidence>
<name>A0A317WWJ7_9EURO</name>
<dbReference type="AlphaFoldDB" id="A0A317WWJ7"/>
<dbReference type="EMBL" id="MSFL01000004">
    <property type="protein sequence ID" value="PWY89188.1"/>
    <property type="molecule type" value="Genomic_DNA"/>
</dbReference>
<sequence length="93" mass="10314">MDVGFGVPTSDSGALWFFCLQVGGIALETLVWRAGASLWLRVPRGVGRAVGFVWVAGFMLWTLPVWVNPILVQLFADGVRMMSPFLGMRGWWV</sequence>
<dbReference type="Proteomes" id="UP000247233">
    <property type="component" value="Unassembled WGS sequence"/>
</dbReference>
<dbReference type="RefSeq" id="XP_025402375.1">
    <property type="nucleotide sequence ID" value="XM_025538295.1"/>
</dbReference>
<dbReference type="VEuPathDB" id="FungiDB:BO70DRAFT_162712"/>
<feature type="transmembrane region" description="Helical" evidence="1">
    <location>
        <begin position="52"/>
        <end position="76"/>
    </location>
</feature>
<gene>
    <name evidence="2" type="ORF">BO70DRAFT_162712</name>
</gene>
<organism evidence="2 3">
    <name type="scientific">Aspergillus heteromorphus CBS 117.55</name>
    <dbReference type="NCBI Taxonomy" id="1448321"/>
    <lineage>
        <taxon>Eukaryota</taxon>
        <taxon>Fungi</taxon>
        <taxon>Dikarya</taxon>
        <taxon>Ascomycota</taxon>
        <taxon>Pezizomycotina</taxon>
        <taxon>Eurotiomycetes</taxon>
        <taxon>Eurotiomycetidae</taxon>
        <taxon>Eurotiales</taxon>
        <taxon>Aspergillaceae</taxon>
        <taxon>Aspergillus</taxon>
        <taxon>Aspergillus subgen. Circumdati</taxon>
    </lineage>
</organism>
<keyword evidence="1" id="KW-0812">Transmembrane</keyword>
<accession>A0A317WWJ7</accession>
<dbReference type="STRING" id="1448321.A0A317WWJ7"/>
<dbReference type="GeneID" id="37060532"/>
<reference evidence="2 3" key="1">
    <citation type="submission" date="2016-12" db="EMBL/GenBank/DDBJ databases">
        <title>The genomes of Aspergillus section Nigri reveals drivers in fungal speciation.</title>
        <authorList>
            <consortium name="DOE Joint Genome Institute"/>
            <person name="Vesth T.C."/>
            <person name="Nybo J."/>
            <person name="Theobald S."/>
            <person name="Brandl J."/>
            <person name="Frisvad J.C."/>
            <person name="Nielsen K.F."/>
            <person name="Lyhne E.K."/>
            <person name="Kogle M.E."/>
            <person name="Kuo A."/>
            <person name="Riley R."/>
            <person name="Clum A."/>
            <person name="Nolan M."/>
            <person name="Lipzen A."/>
            <person name="Salamov A."/>
            <person name="Henrissat B."/>
            <person name="Wiebenga A."/>
            <person name="De Vries R.P."/>
            <person name="Grigoriev I.V."/>
            <person name="Mortensen U.H."/>
            <person name="Andersen M.R."/>
            <person name="Baker S.E."/>
        </authorList>
    </citation>
    <scope>NUCLEOTIDE SEQUENCE [LARGE SCALE GENOMIC DNA]</scope>
    <source>
        <strain evidence="2 3">CBS 117.55</strain>
    </source>
</reference>
<keyword evidence="1" id="KW-0472">Membrane</keyword>
<evidence type="ECO:0008006" key="4">
    <source>
        <dbReference type="Google" id="ProtNLM"/>
    </source>
</evidence>
<keyword evidence="1" id="KW-1133">Transmembrane helix</keyword>
<protein>
    <recommendedName>
        <fullName evidence="4">Apolipoprotein N-acyltransferase</fullName>
    </recommendedName>
</protein>
<keyword evidence="3" id="KW-1185">Reference proteome</keyword>
<comment type="caution">
    <text evidence="2">The sequence shown here is derived from an EMBL/GenBank/DDBJ whole genome shotgun (WGS) entry which is preliminary data.</text>
</comment>
<feature type="transmembrane region" description="Helical" evidence="1">
    <location>
        <begin position="15"/>
        <end position="40"/>
    </location>
</feature>